<dbReference type="EMBL" id="RKRE01000001">
    <property type="protein sequence ID" value="RPF49828.1"/>
    <property type="molecule type" value="Genomic_DNA"/>
</dbReference>
<dbReference type="GO" id="GO:0051539">
    <property type="term" value="F:4 iron, 4 sulfur cluster binding"/>
    <property type="evidence" value="ECO:0007669"/>
    <property type="project" value="UniProtKB-KW"/>
</dbReference>
<comment type="cofactor">
    <cofactor evidence="8">
        <name>tungstopterin</name>
        <dbReference type="ChEBI" id="CHEBI:30402"/>
    </cofactor>
</comment>
<keyword evidence="7" id="KW-0411">Iron-sulfur</keyword>
<dbReference type="GO" id="GO:0016625">
    <property type="term" value="F:oxidoreductase activity, acting on the aldehyde or oxo group of donors, iron-sulfur protein as acceptor"/>
    <property type="evidence" value="ECO:0007669"/>
    <property type="project" value="InterPro"/>
</dbReference>
<organism evidence="10 11">
    <name type="scientific">Thermodesulfitimonas autotrophica</name>
    <dbReference type="NCBI Taxonomy" id="1894989"/>
    <lineage>
        <taxon>Bacteria</taxon>
        <taxon>Bacillati</taxon>
        <taxon>Bacillota</taxon>
        <taxon>Clostridia</taxon>
        <taxon>Thermoanaerobacterales</taxon>
        <taxon>Thermoanaerobacteraceae</taxon>
        <taxon>Thermodesulfitimonas</taxon>
    </lineage>
</organism>
<reference evidence="10 11" key="1">
    <citation type="submission" date="2018-11" db="EMBL/GenBank/DDBJ databases">
        <title>Genomic Encyclopedia of Type Strains, Phase IV (KMG-IV): sequencing the most valuable type-strain genomes for metagenomic binning, comparative biology and taxonomic classification.</title>
        <authorList>
            <person name="Goeker M."/>
        </authorList>
    </citation>
    <scope>NUCLEOTIDE SEQUENCE [LARGE SCALE GENOMIC DNA]</scope>
    <source>
        <strain evidence="10 11">DSM 102936</strain>
    </source>
</reference>
<dbReference type="Gene3D" id="1.10.569.10">
    <property type="entry name" value="Aldehyde Ferredoxin Oxidoreductase Protein, subunit A, domain 2"/>
    <property type="match status" value="1"/>
</dbReference>
<gene>
    <name evidence="10" type="ORF">EDD75_0653</name>
</gene>
<dbReference type="InterPro" id="IPR013985">
    <property type="entry name" value="Ald_Fedxn_OxRdtase_dom3"/>
</dbReference>
<evidence type="ECO:0000256" key="2">
    <source>
        <dbReference type="ARBA" id="ARBA00011032"/>
    </source>
</evidence>
<keyword evidence="4" id="KW-0479">Metal-binding</keyword>
<evidence type="ECO:0000256" key="3">
    <source>
        <dbReference type="ARBA" id="ARBA00022485"/>
    </source>
</evidence>
<dbReference type="GO" id="GO:0046872">
    <property type="term" value="F:metal ion binding"/>
    <property type="evidence" value="ECO:0007669"/>
    <property type="project" value="UniProtKB-KW"/>
</dbReference>
<protein>
    <submittedName>
        <fullName evidence="10">Aldehyde:ferredoxin oxidoreductase</fullName>
    </submittedName>
</protein>
<proteinExistence type="inferred from homology"/>
<evidence type="ECO:0000313" key="11">
    <source>
        <dbReference type="Proteomes" id="UP000282654"/>
    </source>
</evidence>
<dbReference type="InterPro" id="IPR013984">
    <property type="entry name" value="Ald_Fedxn_OxRdtase_dom2"/>
</dbReference>
<evidence type="ECO:0000256" key="6">
    <source>
        <dbReference type="ARBA" id="ARBA00023004"/>
    </source>
</evidence>
<dbReference type="Pfam" id="PF01314">
    <property type="entry name" value="AFOR_C"/>
    <property type="match status" value="1"/>
</dbReference>
<dbReference type="InterPro" id="IPR001203">
    <property type="entry name" value="OxRdtase_Ald_Fedxn_C"/>
</dbReference>
<evidence type="ECO:0000259" key="9">
    <source>
        <dbReference type="SMART" id="SM00790"/>
    </source>
</evidence>
<dbReference type="Gene3D" id="3.60.9.10">
    <property type="entry name" value="Aldehyde ferredoxin oxidoreductase, N-terminal domain"/>
    <property type="match status" value="1"/>
</dbReference>
<evidence type="ECO:0000256" key="1">
    <source>
        <dbReference type="ARBA" id="ARBA00001966"/>
    </source>
</evidence>
<dbReference type="InterPro" id="IPR036503">
    <property type="entry name" value="Ald_Fedxn_OxRdtase_N_sf"/>
</dbReference>
<feature type="domain" description="Aldehyde ferredoxin oxidoreductase N-terminal" evidence="9">
    <location>
        <begin position="6"/>
        <end position="206"/>
    </location>
</feature>
<dbReference type="AlphaFoldDB" id="A0A3N5BJE2"/>
<keyword evidence="5" id="KW-0560">Oxidoreductase</keyword>
<dbReference type="SUPFAM" id="SSF56228">
    <property type="entry name" value="Aldehyde ferredoxin oxidoreductase, N-terminal domain"/>
    <property type="match status" value="1"/>
</dbReference>
<keyword evidence="3" id="KW-0004">4Fe-4S</keyword>
<dbReference type="Gene3D" id="1.10.599.10">
    <property type="entry name" value="Aldehyde Ferredoxin Oxidoreductase Protein, subunit A, domain 3"/>
    <property type="match status" value="1"/>
</dbReference>
<dbReference type="OrthoDB" id="9763894at2"/>
<dbReference type="RefSeq" id="WP_123927912.1">
    <property type="nucleotide sequence ID" value="NZ_RKRE01000001.1"/>
</dbReference>
<dbReference type="PANTHER" id="PTHR30038">
    <property type="entry name" value="ALDEHYDE FERREDOXIN OXIDOREDUCTASE"/>
    <property type="match status" value="1"/>
</dbReference>
<dbReference type="GO" id="GO:0009055">
    <property type="term" value="F:electron transfer activity"/>
    <property type="evidence" value="ECO:0007669"/>
    <property type="project" value="InterPro"/>
</dbReference>
<comment type="caution">
    <text evidence="10">The sequence shown here is derived from an EMBL/GenBank/DDBJ whole genome shotgun (WGS) entry which is preliminary data.</text>
</comment>
<dbReference type="SUPFAM" id="SSF48310">
    <property type="entry name" value="Aldehyde ferredoxin oxidoreductase, C-terminal domains"/>
    <property type="match status" value="1"/>
</dbReference>
<keyword evidence="11" id="KW-1185">Reference proteome</keyword>
<evidence type="ECO:0000256" key="7">
    <source>
        <dbReference type="ARBA" id="ARBA00023014"/>
    </source>
</evidence>
<evidence type="ECO:0000256" key="5">
    <source>
        <dbReference type="ARBA" id="ARBA00023002"/>
    </source>
</evidence>
<sequence>MFEGDFLRVLNIDLEHNTFSVRERPDLKPYLGGVGIATKLMLENAAWDEDPLSPTQPIIFAIGPLSGIFPLATKVAAVFRSPLTGEWGESYAGMRAALSLRFAGYDAVVIKGRAPKPTYLRIDREGVFFRDARGLWGLDTEETGRLLREWEPGRGHRSTWRIGPAGENGVAFAGVNVDTFRHFGRLGLGAVFGSKNLKAIVVDGTKSYPIQDPKAYNAAYEKIYTEAVKTPRMAKYHQIGTAENILRLNRSGSLPTLNLQASRFTAAEAVSGETFGAQSLTRILSCTGCPVGCIHVGIYRRPHPEGYGYISTTLAYDYEPIYALGPLLGLDTVDKVYALLDTVEATGLDVISTGVVLAWATEALTQGLITESETLLPLQFGDETGYIRAAEYLAAPPNEFYRELGRGLAQATARYGGTDFALTLGGHEMAGYHTGYAFLLGHSVGARHSHLCNAGYSFDQKHGAAFEDAALVEYLIEEEEWRNVLNSLVICLFARGIYTPEATATALGAVGVAVTPEDLKRVGREIFRLKWEVKRRLGFSLENLRVPRRYFETPSGSGPLDPERYQQLLALYRQRLSEKLGMAL</sequence>
<evidence type="ECO:0000256" key="4">
    <source>
        <dbReference type="ARBA" id="ARBA00022723"/>
    </source>
</evidence>
<keyword evidence="6" id="KW-0408">Iron</keyword>
<comment type="similarity">
    <text evidence="2">Belongs to the AOR/FOR family.</text>
</comment>
<evidence type="ECO:0000313" key="10">
    <source>
        <dbReference type="EMBL" id="RPF49828.1"/>
    </source>
</evidence>
<dbReference type="InterPro" id="IPR036021">
    <property type="entry name" value="Tungsten_al_ferr_oxy-like_C"/>
</dbReference>
<dbReference type="Pfam" id="PF02730">
    <property type="entry name" value="AFOR_N"/>
    <property type="match status" value="1"/>
</dbReference>
<dbReference type="PANTHER" id="PTHR30038:SF8">
    <property type="entry name" value="ALDEHYDE FERREDOXIN OXIDOREDUCTASE"/>
    <property type="match status" value="1"/>
</dbReference>
<dbReference type="SMART" id="SM00790">
    <property type="entry name" value="AFOR_N"/>
    <property type="match status" value="1"/>
</dbReference>
<comment type="cofactor">
    <cofactor evidence="1">
        <name>[4Fe-4S] cluster</name>
        <dbReference type="ChEBI" id="CHEBI:49883"/>
    </cofactor>
</comment>
<evidence type="ECO:0000256" key="8">
    <source>
        <dbReference type="ARBA" id="ARBA00049934"/>
    </source>
</evidence>
<accession>A0A3N5BJE2</accession>
<dbReference type="Proteomes" id="UP000282654">
    <property type="component" value="Unassembled WGS sequence"/>
</dbReference>
<dbReference type="InterPro" id="IPR051919">
    <property type="entry name" value="W-dependent_AOR"/>
</dbReference>
<name>A0A3N5BJE2_9THEO</name>
<dbReference type="InterPro" id="IPR013983">
    <property type="entry name" value="Ald_Fedxn_OxRdtase_N"/>
</dbReference>